<name>A0A0Q5WM80_DROER</name>
<dbReference type="GO" id="GO:0005737">
    <property type="term" value="C:cytoplasm"/>
    <property type="evidence" value="ECO:0007669"/>
    <property type="project" value="UniProtKB-SubCell"/>
</dbReference>
<dbReference type="AlphaFoldDB" id="A0A0Q5WM80"/>
<dbReference type="PROSITE" id="PS50137">
    <property type="entry name" value="DS_RBD"/>
    <property type="match status" value="3"/>
</dbReference>
<dbReference type="FunFam" id="3.30.160.20:FF:000007">
    <property type="entry name" value="Double-stranded RNA-binding protein Staufen homolog 1"/>
    <property type="match status" value="1"/>
</dbReference>
<dbReference type="CDD" id="cd19863">
    <property type="entry name" value="DSRM_PRKRA-like_rpt2"/>
    <property type="match status" value="1"/>
</dbReference>
<organism evidence="9 10">
    <name type="scientific">Drosophila erecta</name>
    <name type="common">Fruit fly</name>
    <dbReference type="NCBI Taxonomy" id="7220"/>
    <lineage>
        <taxon>Eukaryota</taxon>
        <taxon>Metazoa</taxon>
        <taxon>Ecdysozoa</taxon>
        <taxon>Arthropoda</taxon>
        <taxon>Hexapoda</taxon>
        <taxon>Insecta</taxon>
        <taxon>Pterygota</taxon>
        <taxon>Neoptera</taxon>
        <taxon>Endopterygota</taxon>
        <taxon>Diptera</taxon>
        <taxon>Brachycera</taxon>
        <taxon>Muscomorpha</taxon>
        <taxon>Ephydroidea</taxon>
        <taxon>Drosophilidae</taxon>
        <taxon>Drosophila</taxon>
        <taxon>Sophophora</taxon>
    </lineage>
</organism>
<evidence type="ECO:0000256" key="5">
    <source>
        <dbReference type="ARBA" id="ARBA00023158"/>
    </source>
</evidence>
<dbReference type="GO" id="GO:0048477">
    <property type="term" value="P:oogenesis"/>
    <property type="evidence" value="ECO:0007669"/>
    <property type="project" value="UniProtKB-ARBA"/>
</dbReference>
<dbReference type="CDD" id="cd19864">
    <property type="entry name" value="DSRM_PRKRA-like_rpt3"/>
    <property type="match status" value="1"/>
</dbReference>
<dbReference type="PANTHER" id="PTHR46205:SF3">
    <property type="entry name" value="LOQUACIOUS, ISOFORM B"/>
    <property type="match status" value="1"/>
</dbReference>
<dbReference type="InterPro" id="IPR051247">
    <property type="entry name" value="RLC_Component"/>
</dbReference>
<protein>
    <submittedName>
        <fullName evidence="9">Uncharacterized protein, isoform B</fullName>
    </submittedName>
</protein>
<dbReference type="FunFam" id="3.30.160.20:FF:000120">
    <property type="entry name" value="RISC-loading complex subunit TARBP2"/>
    <property type="match status" value="1"/>
</dbReference>
<dbReference type="CDD" id="cd19862">
    <property type="entry name" value="DSRM_PRKRA-like_rpt1"/>
    <property type="match status" value="1"/>
</dbReference>
<feature type="domain" description="DRBM" evidence="8">
    <location>
        <begin position="134"/>
        <end position="205"/>
    </location>
</feature>
<dbReference type="PANTHER" id="PTHR46205">
    <property type="entry name" value="LOQUACIOUS, ISOFORM B"/>
    <property type="match status" value="1"/>
</dbReference>
<feature type="region of interest" description="Disordered" evidence="7">
    <location>
        <begin position="209"/>
        <end position="242"/>
    </location>
</feature>
<evidence type="ECO:0000256" key="4">
    <source>
        <dbReference type="ARBA" id="ARBA00022884"/>
    </source>
</evidence>
<keyword evidence="4 6" id="KW-0694">RNA-binding</keyword>
<dbReference type="InterPro" id="IPR014720">
    <property type="entry name" value="dsRBD_dom"/>
</dbReference>
<dbReference type="EMBL" id="CH954177">
    <property type="protein sequence ID" value="KQS70479.1"/>
    <property type="molecule type" value="Genomic_DNA"/>
</dbReference>
<feature type="compositionally biased region" description="Gly residues" evidence="7">
    <location>
        <begin position="227"/>
        <end position="241"/>
    </location>
</feature>
<evidence type="ECO:0000256" key="2">
    <source>
        <dbReference type="ARBA" id="ARBA00022490"/>
    </source>
</evidence>
<keyword evidence="5" id="KW-0943">RNA-mediated gene silencing</keyword>
<dbReference type="GO" id="GO:0070578">
    <property type="term" value="C:RISC-loading complex"/>
    <property type="evidence" value="ECO:0007669"/>
    <property type="project" value="UniProtKB-ARBA"/>
</dbReference>
<evidence type="ECO:0000256" key="3">
    <source>
        <dbReference type="ARBA" id="ARBA00022737"/>
    </source>
</evidence>
<gene>
    <name evidence="9" type="primary">Dere\GG23848</name>
    <name evidence="9" type="synonym">dere_GLEANR_8632</name>
    <name evidence="9" type="synonym">GG23848</name>
    <name evidence="9" type="ORF">Dere_GG23848</name>
</gene>
<feature type="compositionally biased region" description="Polar residues" evidence="7">
    <location>
        <begin position="210"/>
        <end position="222"/>
    </location>
</feature>
<dbReference type="SUPFAM" id="SSF54768">
    <property type="entry name" value="dsRNA-binding domain-like"/>
    <property type="match status" value="3"/>
</dbReference>
<feature type="domain" description="DRBM" evidence="8">
    <location>
        <begin position="249"/>
        <end position="317"/>
    </location>
</feature>
<dbReference type="OrthoDB" id="10056847at2759"/>
<accession>A0A0Q5WM80</accession>
<dbReference type="GO" id="GO:0005634">
    <property type="term" value="C:nucleus"/>
    <property type="evidence" value="ECO:0007669"/>
    <property type="project" value="TreeGrafter"/>
</dbReference>
<evidence type="ECO:0000256" key="7">
    <source>
        <dbReference type="SAM" id="MobiDB-lite"/>
    </source>
</evidence>
<evidence type="ECO:0000259" key="8">
    <source>
        <dbReference type="PROSITE" id="PS50137"/>
    </source>
</evidence>
<dbReference type="GO" id="GO:0016442">
    <property type="term" value="C:RISC complex"/>
    <property type="evidence" value="ECO:0007669"/>
    <property type="project" value="TreeGrafter"/>
</dbReference>
<dbReference type="Proteomes" id="UP000008711">
    <property type="component" value="Unassembled WGS sequence"/>
</dbReference>
<dbReference type="GO" id="GO:0035197">
    <property type="term" value="F:siRNA binding"/>
    <property type="evidence" value="ECO:0007669"/>
    <property type="project" value="TreeGrafter"/>
</dbReference>
<reference evidence="9 10" key="1">
    <citation type="journal article" date="2007" name="Nature">
        <title>Evolution of genes and genomes on the Drosophila phylogeny.</title>
        <authorList>
            <consortium name="Drosophila 12 Genomes Consortium"/>
            <person name="Clark A.G."/>
            <person name="Eisen M.B."/>
            <person name="Smith D.R."/>
            <person name="Bergman C.M."/>
            <person name="Oliver B."/>
            <person name="Markow T.A."/>
            <person name="Kaufman T.C."/>
            <person name="Kellis M."/>
            <person name="Gelbart W."/>
            <person name="Iyer V.N."/>
            <person name="Pollard D.A."/>
            <person name="Sackton T.B."/>
            <person name="Larracuente A.M."/>
            <person name="Singh N.D."/>
            <person name="Abad J.P."/>
            <person name="Abt D.N."/>
            <person name="Adryan B."/>
            <person name="Aguade M."/>
            <person name="Akashi H."/>
            <person name="Anderson W.W."/>
            <person name="Aquadro C.F."/>
            <person name="Ardell D.H."/>
            <person name="Arguello R."/>
            <person name="Artieri C.G."/>
            <person name="Barbash D.A."/>
            <person name="Barker D."/>
            <person name="Barsanti P."/>
            <person name="Batterham P."/>
            <person name="Batzoglou S."/>
            <person name="Begun D."/>
            <person name="Bhutkar A."/>
            <person name="Blanco E."/>
            <person name="Bosak S.A."/>
            <person name="Bradley R.K."/>
            <person name="Brand A.D."/>
            <person name="Brent M.R."/>
            <person name="Brooks A.N."/>
            <person name="Brown R.H."/>
            <person name="Butlin R.K."/>
            <person name="Caggese C."/>
            <person name="Calvi B.R."/>
            <person name="Bernardo de Carvalho A."/>
            <person name="Caspi A."/>
            <person name="Castrezana S."/>
            <person name="Celniker S.E."/>
            <person name="Chang J.L."/>
            <person name="Chapple C."/>
            <person name="Chatterji S."/>
            <person name="Chinwalla A."/>
            <person name="Civetta A."/>
            <person name="Clifton S.W."/>
            <person name="Comeron J.M."/>
            <person name="Costello J.C."/>
            <person name="Coyne J.A."/>
            <person name="Daub J."/>
            <person name="David R.G."/>
            <person name="Delcher A.L."/>
            <person name="Delehaunty K."/>
            <person name="Do C.B."/>
            <person name="Ebling H."/>
            <person name="Edwards K."/>
            <person name="Eickbush T."/>
            <person name="Evans J.D."/>
            <person name="Filipski A."/>
            <person name="Findeiss S."/>
            <person name="Freyhult E."/>
            <person name="Fulton L."/>
            <person name="Fulton R."/>
            <person name="Garcia A.C."/>
            <person name="Gardiner A."/>
            <person name="Garfield D.A."/>
            <person name="Garvin B.E."/>
            <person name="Gibson G."/>
            <person name="Gilbert D."/>
            <person name="Gnerre S."/>
            <person name="Godfrey J."/>
            <person name="Good R."/>
            <person name="Gotea V."/>
            <person name="Gravely B."/>
            <person name="Greenberg A.J."/>
            <person name="Griffiths-Jones S."/>
            <person name="Gross S."/>
            <person name="Guigo R."/>
            <person name="Gustafson E.A."/>
            <person name="Haerty W."/>
            <person name="Hahn M.W."/>
            <person name="Halligan D.L."/>
            <person name="Halpern A.L."/>
            <person name="Halter G.M."/>
            <person name="Han M.V."/>
            <person name="Heger A."/>
            <person name="Hillier L."/>
            <person name="Hinrichs A.S."/>
            <person name="Holmes I."/>
            <person name="Hoskins R.A."/>
            <person name="Hubisz M.J."/>
            <person name="Hultmark D."/>
            <person name="Huntley M.A."/>
            <person name="Jaffe D.B."/>
            <person name="Jagadeeshan S."/>
            <person name="Jeck W.R."/>
            <person name="Johnson J."/>
            <person name="Jones C.D."/>
            <person name="Jordan W.C."/>
            <person name="Karpen G.H."/>
            <person name="Kataoka E."/>
            <person name="Keightley P.D."/>
            <person name="Kheradpour P."/>
            <person name="Kirkness E.F."/>
            <person name="Koerich L.B."/>
            <person name="Kristiansen K."/>
            <person name="Kudrna D."/>
            <person name="Kulathinal R.J."/>
            <person name="Kumar S."/>
            <person name="Kwok R."/>
            <person name="Lander E."/>
            <person name="Langley C.H."/>
            <person name="Lapoint R."/>
            <person name="Lazzaro B.P."/>
            <person name="Lee S.J."/>
            <person name="Levesque L."/>
            <person name="Li R."/>
            <person name="Lin C.F."/>
            <person name="Lin M.F."/>
            <person name="Lindblad-Toh K."/>
            <person name="Llopart A."/>
            <person name="Long M."/>
            <person name="Low L."/>
            <person name="Lozovsky E."/>
            <person name="Lu J."/>
            <person name="Luo M."/>
            <person name="Machado C.A."/>
            <person name="Makalowski W."/>
            <person name="Marzo M."/>
            <person name="Matsuda M."/>
            <person name="Matzkin L."/>
            <person name="McAllister B."/>
            <person name="McBride C.S."/>
            <person name="McKernan B."/>
            <person name="McKernan K."/>
            <person name="Mendez-Lago M."/>
            <person name="Minx P."/>
            <person name="Mollenhauer M.U."/>
            <person name="Montooth K."/>
            <person name="Mount S.M."/>
            <person name="Mu X."/>
            <person name="Myers E."/>
            <person name="Negre B."/>
            <person name="Newfeld S."/>
            <person name="Nielsen R."/>
            <person name="Noor M.A."/>
            <person name="O'Grady P."/>
            <person name="Pachter L."/>
            <person name="Papaceit M."/>
            <person name="Parisi M.J."/>
            <person name="Parisi M."/>
            <person name="Parts L."/>
            <person name="Pedersen J.S."/>
            <person name="Pesole G."/>
            <person name="Phillippy A.M."/>
            <person name="Ponting C.P."/>
            <person name="Pop M."/>
            <person name="Porcelli D."/>
            <person name="Powell J.R."/>
            <person name="Prohaska S."/>
            <person name="Pruitt K."/>
            <person name="Puig M."/>
            <person name="Quesneville H."/>
            <person name="Ram K.R."/>
            <person name="Rand D."/>
            <person name="Rasmussen M.D."/>
            <person name="Reed L.K."/>
            <person name="Reenan R."/>
            <person name="Reily A."/>
            <person name="Remington K.A."/>
            <person name="Rieger T.T."/>
            <person name="Ritchie M.G."/>
            <person name="Robin C."/>
            <person name="Rogers Y.H."/>
            <person name="Rohde C."/>
            <person name="Rozas J."/>
            <person name="Rubenfield M.J."/>
            <person name="Ruiz A."/>
            <person name="Russo S."/>
            <person name="Salzberg S.L."/>
            <person name="Sanchez-Gracia A."/>
            <person name="Saranga D.J."/>
            <person name="Sato H."/>
            <person name="Schaeffer S.W."/>
            <person name="Schatz M.C."/>
            <person name="Schlenke T."/>
            <person name="Schwartz R."/>
            <person name="Segarra C."/>
            <person name="Singh R.S."/>
            <person name="Sirot L."/>
            <person name="Sirota M."/>
            <person name="Sisneros N.B."/>
            <person name="Smith C.D."/>
            <person name="Smith T.F."/>
            <person name="Spieth J."/>
            <person name="Stage D.E."/>
            <person name="Stark A."/>
            <person name="Stephan W."/>
            <person name="Strausberg R.L."/>
            <person name="Strempel S."/>
            <person name="Sturgill D."/>
            <person name="Sutton G."/>
            <person name="Sutton G.G."/>
            <person name="Tao W."/>
            <person name="Teichmann S."/>
            <person name="Tobari Y.N."/>
            <person name="Tomimura Y."/>
            <person name="Tsolas J.M."/>
            <person name="Valente V.L."/>
            <person name="Venter E."/>
            <person name="Venter J.C."/>
            <person name="Vicario S."/>
            <person name="Vieira F.G."/>
            <person name="Vilella A.J."/>
            <person name="Villasante A."/>
            <person name="Walenz B."/>
            <person name="Wang J."/>
            <person name="Wasserman M."/>
            <person name="Watts T."/>
            <person name="Wilson D."/>
            <person name="Wilson R.K."/>
            <person name="Wing R.A."/>
            <person name="Wolfner M.F."/>
            <person name="Wong A."/>
            <person name="Wong G.K."/>
            <person name="Wu C.I."/>
            <person name="Wu G."/>
            <person name="Yamamoto D."/>
            <person name="Yang H.P."/>
            <person name="Yang S.P."/>
            <person name="Yorke J.A."/>
            <person name="Yoshida K."/>
            <person name="Zdobnov E."/>
            <person name="Zhang P."/>
            <person name="Zhang Y."/>
            <person name="Zimin A.V."/>
            <person name="Baldwin J."/>
            <person name="Abdouelleil A."/>
            <person name="Abdulkadir J."/>
            <person name="Abebe A."/>
            <person name="Abera B."/>
            <person name="Abreu J."/>
            <person name="Acer S.C."/>
            <person name="Aftuck L."/>
            <person name="Alexander A."/>
            <person name="An P."/>
            <person name="Anderson E."/>
            <person name="Anderson S."/>
            <person name="Arachi H."/>
            <person name="Azer M."/>
            <person name="Bachantsang P."/>
            <person name="Barry A."/>
            <person name="Bayul T."/>
            <person name="Berlin A."/>
            <person name="Bessette D."/>
            <person name="Bloom T."/>
            <person name="Blye J."/>
            <person name="Boguslavskiy L."/>
            <person name="Bonnet C."/>
            <person name="Boukhgalter B."/>
            <person name="Bourzgui I."/>
            <person name="Brown A."/>
            <person name="Cahill P."/>
            <person name="Channer S."/>
            <person name="Cheshatsang Y."/>
            <person name="Chuda L."/>
            <person name="Citroen M."/>
            <person name="Collymore A."/>
            <person name="Cooke P."/>
            <person name="Costello M."/>
            <person name="D'Aco K."/>
            <person name="Daza R."/>
            <person name="De Haan G."/>
            <person name="DeGray S."/>
            <person name="DeMaso C."/>
            <person name="Dhargay N."/>
            <person name="Dooley K."/>
            <person name="Dooley E."/>
            <person name="Doricent M."/>
            <person name="Dorje P."/>
            <person name="Dorjee K."/>
            <person name="Dupes A."/>
            <person name="Elong R."/>
            <person name="Falk J."/>
            <person name="Farina A."/>
            <person name="Faro S."/>
            <person name="Ferguson D."/>
            <person name="Fisher S."/>
            <person name="Foley C.D."/>
            <person name="Franke A."/>
            <person name="Friedrich D."/>
            <person name="Gadbois L."/>
            <person name="Gearin G."/>
            <person name="Gearin C.R."/>
            <person name="Giannoukos G."/>
            <person name="Goode T."/>
            <person name="Graham J."/>
            <person name="Grandbois E."/>
            <person name="Grewal S."/>
            <person name="Gyaltsen K."/>
            <person name="Hafez N."/>
            <person name="Hagos B."/>
            <person name="Hall J."/>
            <person name="Henson C."/>
            <person name="Hollinger A."/>
            <person name="Honan T."/>
            <person name="Huard M.D."/>
            <person name="Hughes L."/>
            <person name="Hurhula B."/>
            <person name="Husby M.E."/>
            <person name="Kamat A."/>
            <person name="Kanga B."/>
            <person name="Kashin S."/>
            <person name="Khazanovich D."/>
            <person name="Kisner P."/>
            <person name="Lance K."/>
            <person name="Lara M."/>
            <person name="Lee W."/>
            <person name="Lennon N."/>
            <person name="Letendre F."/>
            <person name="LeVine R."/>
            <person name="Lipovsky A."/>
            <person name="Liu X."/>
            <person name="Liu J."/>
            <person name="Liu S."/>
            <person name="Lokyitsang T."/>
            <person name="Lokyitsang Y."/>
            <person name="Lubonja R."/>
            <person name="Lui A."/>
            <person name="MacDonald P."/>
            <person name="Magnisalis V."/>
            <person name="Maru K."/>
            <person name="Matthews C."/>
            <person name="McCusker W."/>
            <person name="McDonough S."/>
            <person name="Mehta T."/>
            <person name="Meldrim J."/>
            <person name="Meneus L."/>
            <person name="Mihai O."/>
            <person name="Mihalev A."/>
            <person name="Mihova T."/>
            <person name="Mittelman R."/>
            <person name="Mlenga V."/>
            <person name="Montmayeur A."/>
            <person name="Mulrain L."/>
            <person name="Navidi A."/>
            <person name="Naylor J."/>
            <person name="Negash T."/>
            <person name="Nguyen T."/>
            <person name="Nguyen N."/>
            <person name="Nicol R."/>
            <person name="Norbu C."/>
            <person name="Norbu N."/>
            <person name="Novod N."/>
            <person name="O'Neill B."/>
            <person name="Osman S."/>
            <person name="Markiewicz E."/>
            <person name="Oyono O.L."/>
            <person name="Patti C."/>
            <person name="Phunkhang P."/>
            <person name="Pierre F."/>
            <person name="Priest M."/>
            <person name="Raghuraman S."/>
            <person name="Rege F."/>
            <person name="Reyes R."/>
            <person name="Rise C."/>
            <person name="Rogov P."/>
            <person name="Ross K."/>
            <person name="Ryan E."/>
            <person name="Settipalli S."/>
            <person name="Shea T."/>
            <person name="Sherpa N."/>
            <person name="Shi L."/>
            <person name="Shih D."/>
            <person name="Sparrow T."/>
            <person name="Spaulding J."/>
            <person name="Stalker J."/>
            <person name="Stange-Thomann N."/>
            <person name="Stavropoulos S."/>
            <person name="Stone C."/>
            <person name="Strader C."/>
            <person name="Tesfaye S."/>
            <person name="Thomson T."/>
            <person name="Thoulutsang Y."/>
            <person name="Thoulutsang D."/>
            <person name="Topham K."/>
            <person name="Topping I."/>
            <person name="Tsamla T."/>
            <person name="Vassiliev H."/>
            <person name="Vo A."/>
            <person name="Wangchuk T."/>
            <person name="Wangdi T."/>
            <person name="Weiand M."/>
            <person name="Wilkinson J."/>
            <person name="Wilson A."/>
            <person name="Yadav S."/>
            <person name="Young G."/>
            <person name="Yu Q."/>
            <person name="Zembek L."/>
            <person name="Zhong D."/>
            <person name="Zimmer A."/>
            <person name="Zwirko Z."/>
            <person name="Jaffe D.B."/>
            <person name="Alvarez P."/>
            <person name="Brockman W."/>
            <person name="Butler J."/>
            <person name="Chin C."/>
            <person name="Gnerre S."/>
            <person name="Grabherr M."/>
            <person name="Kleber M."/>
            <person name="Mauceli E."/>
            <person name="MacCallum I."/>
        </authorList>
    </citation>
    <scope>NUCLEOTIDE SEQUENCE [LARGE SCALE GENOMIC DNA]</scope>
    <source>
        <strain evidence="9 10">TSC#14021-0224.01</strain>
    </source>
</reference>
<feature type="domain" description="DRBM" evidence="8">
    <location>
        <begin position="346"/>
        <end position="414"/>
    </location>
</feature>
<dbReference type="Gene3D" id="3.30.160.20">
    <property type="match status" value="3"/>
</dbReference>
<sequence length="418" mass="44883">MDQENFHGHNLSQHLQNIHIQQHQAPPNPVQTGFAPRRHYENLGGLGNGNAVSGSPVKSAPLGQRHVKIKKEKVSAQVAQLPQSGQMLLDLGDPSLAGGSGLQCGAGLMGGIMPSDEALKFVSETDANGLAMKTPVSILQELLSRRGITPGYELVQIEGAIHEPTFRFRVSFKDKDTPFTAMGAGRSKKEAKHAAARALIDKLIGAQLPESPSSSAGPSVTGLTVAGSGGDGNANATGGGDAGDKIVGNPIGWLQEMCMQRRWPPPSYETETEVGLPHERLFTIACSILNYREMGKGKSKKIAKRLAAHRMWMRLQETPIDSGKISDSICGELEGEKTCLKSNKIDYIKLLGEIATENQFEVTYVDIEEKTFSGQFQCLVQLSTLPVGVCHGSGPTAADAQRHAAQNALEYLKIMTKK</sequence>
<dbReference type="GO" id="GO:0070920">
    <property type="term" value="P:regulation of regulatory ncRNA processing"/>
    <property type="evidence" value="ECO:0007669"/>
    <property type="project" value="TreeGrafter"/>
</dbReference>
<comment type="subcellular location">
    <subcellularLocation>
        <location evidence="1">Cytoplasm</location>
    </subcellularLocation>
</comment>
<keyword evidence="2" id="KW-0963">Cytoplasm</keyword>
<evidence type="ECO:0000313" key="9">
    <source>
        <dbReference type="EMBL" id="KQS70479.1"/>
    </source>
</evidence>
<keyword evidence="3" id="KW-0677">Repeat</keyword>
<dbReference type="Pfam" id="PF00035">
    <property type="entry name" value="dsrm"/>
    <property type="match status" value="2"/>
</dbReference>
<dbReference type="SMR" id="A0A0Q5WM80"/>
<reference evidence="9 10" key="2">
    <citation type="journal article" date="2008" name="Bioinformatics">
        <title>Assembly reconciliation.</title>
        <authorList>
            <person name="Zimin A.V."/>
            <person name="Smith D.R."/>
            <person name="Sutton G."/>
            <person name="Yorke J.A."/>
        </authorList>
    </citation>
    <scope>NUCLEOTIDE SEQUENCE [LARGE SCALE GENOMIC DNA]</scope>
    <source>
        <strain evidence="9 10">TSC#14021-0224.01</strain>
    </source>
</reference>
<evidence type="ECO:0000313" key="10">
    <source>
        <dbReference type="Proteomes" id="UP000008711"/>
    </source>
</evidence>
<keyword evidence="10" id="KW-1185">Reference proteome</keyword>
<evidence type="ECO:0000256" key="1">
    <source>
        <dbReference type="ARBA" id="ARBA00004496"/>
    </source>
</evidence>
<dbReference type="SMART" id="SM00358">
    <property type="entry name" value="DSRM"/>
    <property type="match status" value="3"/>
</dbReference>
<evidence type="ECO:0000256" key="6">
    <source>
        <dbReference type="PROSITE-ProRule" id="PRU00266"/>
    </source>
</evidence>
<dbReference type="GO" id="GO:0030422">
    <property type="term" value="P:siRNA processing"/>
    <property type="evidence" value="ECO:0007669"/>
    <property type="project" value="TreeGrafter"/>
</dbReference>
<dbReference type="GO" id="GO:0003725">
    <property type="term" value="F:double-stranded RNA binding"/>
    <property type="evidence" value="ECO:0007669"/>
    <property type="project" value="TreeGrafter"/>
</dbReference>
<proteinExistence type="predicted"/>